<evidence type="ECO:0000256" key="1">
    <source>
        <dbReference type="SAM" id="MobiDB-lite"/>
    </source>
</evidence>
<dbReference type="EMBL" id="BLPF01000001">
    <property type="protein sequence ID" value="GFJ78650.1"/>
    <property type="molecule type" value="Genomic_DNA"/>
</dbReference>
<accession>A0A6V8K561</accession>
<feature type="region of interest" description="Disordered" evidence="1">
    <location>
        <begin position="1"/>
        <end position="76"/>
    </location>
</feature>
<proteinExistence type="predicted"/>
<name>A0A6V8K561_9ACTN</name>
<comment type="caution">
    <text evidence="3">The sequence shown here is derived from an EMBL/GenBank/DDBJ whole genome shotgun (WGS) entry which is preliminary data.</text>
</comment>
<keyword evidence="2" id="KW-0472">Membrane</keyword>
<dbReference type="InterPro" id="IPR021741">
    <property type="entry name" value="DUF3311"/>
</dbReference>
<feature type="transmembrane region" description="Helical" evidence="2">
    <location>
        <begin position="80"/>
        <end position="97"/>
    </location>
</feature>
<dbReference type="AlphaFoldDB" id="A0A6V8K561"/>
<reference evidence="3 4" key="1">
    <citation type="submission" date="2020-03" db="EMBL/GenBank/DDBJ databases">
        <title>Whole genome shotgun sequence of Phytohabitans houttuyneae NBRC 108639.</title>
        <authorList>
            <person name="Komaki H."/>
            <person name="Tamura T."/>
        </authorList>
    </citation>
    <scope>NUCLEOTIDE SEQUENCE [LARGE SCALE GENOMIC DNA]</scope>
    <source>
        <strain evidence="3 4">NBRC 108639</strain>
    </source>
</reference>
<keyword evidence="4" id="KW-1185">Reference proteome</keyword>
<sequence length="136" mass="15178">MVADRRARETWPTGPPQAPPPWRGPAESPPPRRGPSETRQSWQAPSGPQGPGAWPPRRPDPNVGTPQATKRKRRADASPWNWLLLIPIVVPLLPPLYNRMEPTLLGLPFFYWCQLAFAGLAAVTTVIVHIATKDRR</sequence>
<dbReference type="Proteomes" id="UP000482800">
    <property type="component" value="Unassembled WGS sequence"/>
</dbReference>
<dbReference type="Pfam" id="PF11755">
    <property type="entry name" value="DUF3311"/>
    <property type="match status" value="1"/>
</dbReference>
<organism evidence="3 4">
    <name type="scientific">Phytohabitans houttuyneae</name>
    <dbReference type="NCBI Taxonomy" id="1076126"/>
    <lineage>
        <taxon>Bacteria</taxon>
        <taxon>Bacillati</taxon>
        <taxon>Actinomycetota</taxon>
        <taxon>Actinomycetes</taxon>
        <taxon>Micromonosporales</taxon>
        <taxon>Micromonosporaceae</taxon>
    </lineage>
</organism>
<dbReference type="RefSeq" id="WP_173056376.1">
    <property type="nucleotide sequence ID" value="NZ_BAABGO010000001.1"/>
</dbReference>
<evidence type="ECO:0008006" key="5">
    <source>
        <dbReference type="Google" id="ProtNLM"/>
    </source>
</evidence>
<feature type="transmembrane region" description="Helical" evidence="2">
    <location>
        <begin position="109"/>
        <end position="131"/>
    </location>
</feature>
<protein>
    <recommendedName>
        <fullName evidence="5">DUF3311 domain-containing protein</fullName>
    </recommendedName>
</protein>
<evidence type="ECO:0000313" key="3">
    <source>
        <dbReference type="EMBL" id="GFJ78650.1"/>
    </source>
</evidence>
<feature type="compositionally biased region" description="Polar residues" evidence="1">
    <location>
        <begin position="37"/>
        <end position="46"/>
    </location>
</feature>
<evidence type="ECO:0000313" key="4">
    <source>
        <dbReference type="Proteomes" id="UP000482800"/>
    </source>
</evidence>
<feature type="compositionally biased region" description="Pro residues" evidence="1">
    <location>
        <begin position="13"/>
        <end position="33"/>
    </location>
</feature>
<keyword evidence="2" id="KW-0812">Transmembrane</keyword>
<evidence type="ECO:0000256" key="2">
    <source>
        <dbReference type="SAM" id="Phobius"/>
    </source>
</evidence>
<keyword evidence="2" id="KW-1133">Transmembrane helix</keyword>
<reference evidence="3 4" key="2">
    <citation type="submission" date="2020-03" db="EMBL/GenBank/DDBJ databases">
        <authorList>
            <person name="Ichikawa N."/>
            <person name="Kimura A."/>
            <person name="Kitahashi Y."/>
            <person name="Uohara A."/>
        </authorList>
    </citation>
    <scope>NUCLEOTIDE SEQUENCE [LARGE SCALE GENOMIC DNA]</scope>
    <source>
        <strain evidence="3 4">NBRC 108639</strain>
    </source>
</reference>
<gene>
    <name evidence="3" type="ORF">Phou_028300</name>
</gene>